<evidence type="ECO:0000313" key="3">
    <source>
        <dbReference type="Proteomes" id="UP000290287"/>
    </source>
</evidence>
<gene>
    <name evidence="2" type="ORF">CS022_13855</name>
</gene>
<sequence length="163" mass="18119">MSKESKSKQSAQHEHFMALTLSIAEENKRQGGYGVGAMVVKSGEIIASSDNSIRRTCDPTGHAEVNAIREASQRLNSERLTDCWLYSSYEPCAMCAAAAAWARMKGIVFANRIYDSRNPQSYRVDVTCEAIVNASSPKLEIIPDVLRERGMALMDFRPGERKK</sequence>
<dbReference type="RefSeq" id="WP_129122764.1">
    <property type="nucleotide sequence ID" value="NZ_PEIB01000016.1"/>
</dbReference>
<dbReference type="OrthoDB" id="9802676at2"/>
<reference evidence="2 3" key="1">
    <citation type="submission" date="2017-10" db="EMBL/GenBank/DDBJ databases">
        <title>Nyctiphanis sp. nov., isolated from the stomach of the euphausiid Nyctiphanes simplex (Hansen, 1911) in the Gulf of California.</title>
        <authorList>
            <person name="Gomez-Gil B."/>
            <person name="Aguilar-Mendez M."/>
            <person name="Lopez-Cortes A."/>
            <person name="Gomez-Gutierrez J."/>
            <person name="Roque A."/>
            <person name="Lang E."/>
            <person name="Gonzalez-Castillo A."/>
        </authorList>
    </citation>
    <scope>NUCLEOTIDE SEQUENCE [LARGE SCALE GENOMIC DNA]</scope>
    <source>
        <strain evidence="2 3">CAIM 600</strain>
    </source>
</reference>
<dbReference type="CDD" id="cd01285">
    <property type="entry name" value="nucleoside_deaminase"/>
    <property type="match status" value="1"/>
</dbReference>
<proteinExistence type="predicted"/>
<dbReference type="SUPFAM" id="SSF53927">
    <property type="entry name" value="Cytidine deaminase-like"/>
    <property type="match status" value="1"/>
</dbReference>
<dbReference type="AlphaFoldDB" id="A0A4Q0YQ77"/>
<organism evidence="2 3">
    <name type="scientific">Veronia nyctiphanis</name>
    <dbReference type="NCBI Taxonomy" id="1278244"/>
    <lineage>
        <taxon>Bacteria</taxon>
        <taxon>Pseudomonadati</taxon>
        <taxon>Pseudomonadota</taxon>
        <taxon>Gammaproteobacteria</taxon>
        <taxon>Vibrionales</taxon>
        <taxon>Vibrionaceae</taxon>
        <taxon>Veronia</taxon>
    </lineage>
</organism>
<dbReference type="PANTHER" id="PTHR11079:SF179">
    <property type="entry name" value="TRNA(ADENINE(34)) DEAMINASE, CHLOROPLASTIC"/>
    <property type="match status" value="1"/>
</dbReference>
<evidence type="ECO:0000313" key="2">
    <source>
        <dbReference type="EMBL" id="RXJ72715.1"/>
    </source>
</evidence>
<dbReference type="GO" id="GO:0003824">
    <property type="term" value="F:catalytic activity"/>
    <property type="evidence" value="ECO:0007669"/>
    <property type="project" value="InterPro"/>
</dbReference>
<dbReference type="EMBL" id="PEIB01000016">
    <property type="protein sequence ID" value="RXJ72715.1"/>
    <property type="molecule type" value="Genomic_DNA"/>
</dbReference>
<dbReference type="Gene3D" id="3.40.140.10">
    <property type="entry name" value="Cytidine Deaminase, domain 2"/>
    <property type="match status" value="1"/>
</dbReference>
<dbReference type="InterPro" id="IPR016193">
    <property type="entry name" value="Cytidine_deaminase-like"/>
</dbReference>
<dbReference type="InterPro" id="IPR002125">
    <property type="entry name" value="CMP_dCMP_dom"/>
</dbReference>
<dbReference type="Pfam" id="PF00383">
    <property type="entry name" value="dCMP_cyt_deam_1"/>
    <property type="match status" value="1"/>
</dbReference>
<feature type="domain" description="CMP/dCMP-type deaminase" evidence="1">
    <location>
        <begin position="11"/>
        <end position="125"/>
    </location>
</feature>
<name>A0A4Q0YQ77_9GAMM</name>
<evidence type="ECO:0000259" key="1">
    <source>
        <dbReference type="PROSITE" id="PS51747"/>
    </source>
</evidence>
<dbReference type="Proteomes" id="UP000290287">
    <property type="component" value="Unassembled WGS sequence"/>
</dbReference>
<accession>A0A4Q0YQ77</accession>
<protein>
    <recommendedName>
        <fullName evidence="1">CMP/dCMP-type deaminase domain-containing protein</fullName>
    </recommendedName>
</protein>
<dbReference type="PANTHER" id="PTHR11079">
    <property type="entry name" value="CYTOSINE DEAMINASE FAMILY MEMBER"/>
    <property type="match status" value="1"/>
</dbReference>
<comment type="caution">
    <text evidence="2">The sequence shown here is derived from an EMBL/GenBank/DDBJ whole genome shotgun (WGS) entry which is preliminary data.</text>
</comment>
<dbReference type="PROSITE" id="PS51747">
    <property type="entry name" value="CYT_DCMP_DEAMINASES_2"/>
    <property type="match status" value="1"/>
</dbReference>
<keyword evidence="3" id="KW-1185">Reference proteome</keyword>